<organism evidence="1 2">
    <name type="scientific">Capsulimonas corticalis</name>
    <dbReference type="NCBI Taxonomy" id="2219043"/>
    <lineage>
        <taxon>Bacteria</taxon>
        <taxon>Bacillati</taxon>
        <taxon>Armatimonadota</taxon>
        <taxon>Armatimonadia</taxon>
        <taxon>Capsulimonadales</taxon>
        <taxon>Capsulimonadaceae</taxon>
        <taxon>Capsulimonas</taxon>
    </lineage>
</organism>
<dbReference type="KEGG" id="ccot:CCAX7_52350"/>
<keyword evidence="2" id="KW-1185">Reference proteome</keyword>
<sequence>MNPFKIAGGALVALGCIFRAISLAYFSLLEKRLPPGDLKARRRFEGKRRRALMIDAGFVLFGFYTILSH</sequence>
<protein>
    <submittedName>
        <fullName evidence="1">Uncharacterized protein</fullName>
    </submittedName>
</protein>
<evidence type="ECO:0000313" key="1">
    <source>
        <dbReference type="EMBL" id="BDI33184.1"/>
    </source>
</evidence>
<name>A0A402CNY4_9BACT</name>
<dbReference type="RefSeq" id="WP_119319149.1">
    <property type="nucleotide sequence ID" value="NZ_AP025739.1"/>
</dbReference>
<dbReference type="Proteomes" id="UP000287394">
    <property type="component" value="Chromosome"/>
</dbReference>
<evidence type="ECO:0000313" key="2">
    <source>
        <dbReference type="Proteomes" id="UP000287394"/>
    </source>
</evidence>
<dbReference type="EMBL" id="AP025739">
    <property type="protein sequence ID" value="BDI33184.1"/>
    <property type="molecule type" value="Genomic_DNA"/>
</dbReference>
<proteinExistence type="predicted"/>
<dbReference type="PROSITE" id="PS51257">
    <property type="entry name" value="PROKAR_LIPOPROTEIN"/>
    <property type="match status" value="1"/>
</dbReference>
<reference evidence="1 2" key="1">
    <citation type="journal article" date="2019" name="Int. J. Syst. Evol. Microbiol.">
        <title>Capsulimonas corticalis gen. nov., sp. nov., an aerobic capsulated bacterium, of a novel bacterial order, Capsulimonadales ord. nov., of the class Armatimonadia of the phylum Armatimonadetes.</title>
        <authorList>
            <person name="Li J."/>
            <person name="Kudo C."/>
            <person name="Tonouchi A."/>
        </authorList>
    </citation>
    <scope>NUCLEOTIDE SEQUENCE [LARGE SCALE GENOMIC DNA]</scope>
    <source>
        <strain evidence="1 2">AX-7</strain>
    </source>
</reference>
<gene>
    <name evidence="1" type="ORF">CCAX7_52350</name>
</gene>
<accession>A0A402CNY4</accession>
<dbReference type="AlphaFoldDB" id="A0A402CNY4"/>